<comment type="caution">
    <text evidence="1">The sequence shown here is derived from an EMBL/GenBank/DDBJ whole genome shotgun (WGS) entry which is preliminary data.</text>
</comment>
<keyword evidence="2" id="KW-1185">Reference proteome</keyword>
<protein>
    <submittedName>
        <fullName evidence="1">Uncharacterized protein</fullName>
    </submittedName>
</protein>
<accession>A0A3M6UK99</accession>
<dbReference type="EMBL" id="RCHS01001322">
    <property type="protein sequence ID" value="RMX54113.1"/>
    <property type="molecule type" value="Genomic_DNA"/>
</dbReference>
<proteinExistence type="predicted"/>
<gene>
    <name evidence="1" type="ORF">pdam_00025767</name>
</gene>
<evidence type="ECO:0000313" key="2">
    <source>
        <dbReference type="Proteomes" id="UP000275408"/>
    </source>
</evidence>
<dbReference type="AlphaFoldDB" id="A0A3M6UK99"/>
<sequence>MSTKLFDRCGPKLTDPVEVHGVSQETCPSLKSAKYSHYNSHRINSGMKPTRLTVRNQFKAGIRRAHETFARQALSSDNPKEEWCIIHPILKPNQKPLQQDPDKLNSFFACTAKRTLPVSSDLPSCLEELIESLPDDSPANFKL</sequence>
<evidence type="ECO:0000313" key="1">
    <source>
        <dbReference type="EMBL" id="RMX54113.1"/>
    </source>
</evidence>
<reference evidence="1 2" key="1">
    <citation type="journal article" date="2018" name="Sci. Rep.">
        <title>Comparative analysis of the Pocillopora damicornis genome highlights role of immune system in coral evolution.</title>
        <authorList>
            <person name="Cunning R."/>
            <person name="Bay R.A."/>
            <person name="Gillette P."/>
            <person name="Baker A.C."/>
            <person name="Traylor-Knowles N."/>
        </authorList>
    </citation>
    <scope>NUCLEOTIDE SEQUENCE [LARGE SCALE GENOMIC DNA]</scope>
    <source>
        <strain evidence="1">RSMAS</strain>
        <tissue evidence="1">Whole animal</tissue>
    </source>
</reference>
<name>A0A3M6UK99_POCDA</name>
<organism evidence="1 2">
    <name type="scientific">Pocillopora damicornis</name>
    <name type="common">Cauliflower coral</name>
    <name type="synonym">Millepora damicornis</name>
    <dbReference type="NCBI Taxonomy" id="46731"/>
    <lineage>
        <taxon>Eukaryota</taxon>
        <taxon>Metazoa</taxon>
        <taxon>Cnidaria</taxon>
        <taxon>Anthozoa</taxon>
        <taxon>Hexacorallia</taxon>
        <taxon>Scleractinia</taxon>
        <taxon>Astrocoeniina</taxon>
        <taxon>Pocilloporidae</taxon>
        <taxon>Pocillopora</taxon>
    </lineage>
</organism>
<dbReference type="Proteomes" id="UP000275408">
    <property type="component" value="Unassembled WGS sequence"/>
</dbReference>